<dbReference type="Proteomes" id="UP000295008">
    <property type="component" value="Unassembled WGS sequence"/>
</dbReference>
<comment type="caution">
    <text evidence="1">The sequence shown here is derived from an EMBL/GenBank/DDBJ whole genome shotgun (WGS) entry which is preliminary data.</text>
</comment>
<evidence type="ECO:0000313" key="2">
    <source>
        <dbReference type="Proteomes" id="UP000295008"/>
    </source>
</evidence>
<organism evidence="1 2">
    <name type="scientific">Hydrogenispora ethanolica</name>
    <dbReference type="NCBI Taxonomy" id="1082276"/>
    <lineage>
        <taxon>Bacteria</taxon>
        <taxon>Bacillati</taxon>
        <taxon>Bacillota</taxon>
        <taxon>Hydrogenispora</taxon>
    </lineage>
</organism>
<keyword evidence="2" id="KW-1185">Reference proteome</keyword>
<dbReference type="AlphaFoldDB" id="A0A4R1RGI6"/>
<dbReference type="GO" id="GO:0005975">
    <property type="term" value="P:carbohydrate metabolic process"/>
    <property type="evidence" value="ECO:0007669"/>
    <property type="project" value="InterPro"/>
</dbReference>
<dbReference type="Pfam" id="PF01263">
    <property type="entry name" value="Aldose_epim"/>
    <property type="match status" value="1"/>
</dbReference>
<dbReference type="Gene3D" id="2.70.98.10">
    <property type="match status" value="1"/>
</dbReference>
<gene>
    <name evidence="1" type="ORF">EDC14_101820</name>
</gene>
<dbReference type="CDD" id="cd09024">
    <property type="entry name" value="Aldose_epim_lacX"/>
    <property type="match status" value="1"/>
</dbReference>
<dbReference type="InterPro" id="IPR014718">
    <property type="entry name" value="GH-type_carb-bd"/>
</dbReference>
<dbReference type="PANTHER" id="PTHR11122:SF13">
    <property type="entry name" value="GLUCOSE-6-PHOSPHATE 1-EPIMERASE"/>
    <property type="match status" value="1"/>
</dbReference>
<dbReference type="PANTHER" id="PTHR11122">
    <property type="entry name" value="APOSPORY-ASSOCIATED PROTEIN C-RELATED"/>
    <property type="match status" value="1"/>
</dbReference>
<dbReference type="GO" id="GO:0030246">
    <property type="term" value="F:carbohydrate binding"/>
    <property type="evidence" value="ECO:0007669"/>
    <property type="project" value="InterPro"/>
</dbReference>
<sequence>MAITLGNEFLTVQAVAQGAELVCVRDKRDGVEHLWSADPAFWPRHAPVLFPIVGRLKNNQYRIDGRSFCLGQHGFARDSVFELVQKDRQNVLFRLGWNEETLRKYPYRFELEIGYALQGASLTTTYRVRNRDRQSLFFSIGAHPGLNCPFTADTNFEDYYLEFELPETAPVRPIDPNGLLKRERRPFLDNQRTIALTKELFAGDALVFEKLRSQSVALKNRRNSKVIHFDFSGFPYLAFWSPPQGAPFICIEPWFGHGDEEDFDGDFREKEGVMPLRPDEEFRCAYRISVD</sequence>
<dbReference type="InterPro" id="IPR011013">
    <property type="entry name" value="Gal_mutarotase_sf_dom"/>
</dbReference>
<reference evidence="1 2" key="1">
    <citation type="submission" date="2019-03" db="EMBL/GenBank/DDBJ databases">
        <title>Genomic Encyclopedia of Type Strains, Phase IV (KMG-IV): sequencing the most valuable type-strain genomes for metagenomic binning, comparative biology and taxonomic classification.</title>
        <authorList>
            <person name="Goeker M."/>
        </authorList>
    </citation>
    <scope>NUCLEOTIDE SEQUENCE [LARGE SCALE GENOMIC DNA]</scope>
    <source>
        <strain evidence="1 2">LX-B</strain>
    </source>
</reference>
<evidence type="ECO:0000313" key="1">
    <source>
        <dbReference type="EMBL" id="TCL64722.1"/>
    </source>
</evidence>
<dbReference type="InterPro" id="IPR008183">
    <property type="entry name" value="Aldose_1/G6P_1-epimerase"/>
</dbReference>
<protein>
    <submittedName>
        <fullName evidence="1">Galactose mutarotase-like enzyme</fullName>
    </submittedName>
</protein>
<dbReference type="RefSeq" id="WP_132015048.1">
    <property type="nucleotide sequence ID" value="NZ_SLUN01000018.1"/>
</dbReference>
<dbReference type="OrthoDB" id="9795355at2"/>
<dbReference type="GO" id="GO:0016853">
    <property type="term" value="F:isomerase activity"/>
    <property type="evidence" value="ECO:0007669"/>
    <property type="project" value="InterPro"/>
</dbReference>
<dbReference type="SUPFAM" id="SSF74650">
    <property type="entry name" value="Galactose mutarotase-like"/>
    <property type="match status" value="1"/>
</dbReference>
<dbReference type="EMBL" id="SLUN01000018">
    <property type="protein sequence ID" value="TCL64722.1"/>
    <property type="molecule type" value="Genomic_DNA"/>
</dbReference>
<dbReference type="InterPro" id="IPR037481">
    <property type="entry name" value="LacX"/>
</dbReference>
<proteinExistence type="predicted"/>
<accession>A0A4R1RGI6</accession>
<name>A0A4R1RGI6_HYDET</name>